<evidence type="ECO:0000313" key="2">
    <source>
        <dbReference type="Proteomes" id="UP000030014"/>
    </source>
</evidence>
<accession>A0A0A0HWS4</accession>
<proteinExistence type="predicted"/>
<comment type="caution">
    <text evidence="1">The sequence shown here is derived from an EMBL/GenBank/DDBJ whole genome shotgun (WGS) entry which is preliminary data.</text>
</comment>
<sequence length="113" mass="12934">MISNIKPYCCCRQCLNTNKNYYIEVRNQCTHYLNFLLCYKINGKRVMKASPAFAPGKVQHIVFPGDATELCLTIFDSSFNPPSLICSKLPSAHIINRYKVVNTSYNNFECINI</sequence>
<dbReference type="RefSeq" id="WP_039260304.1">
    <property type="nucleotide sequence ID" value="NZ_JDRY01000175.1"/>
</dbReference>
<name>A0A0A0HWS4_CLOBO</name>
<dbReference type="EMBL" id="JDRY01000175">
    <property type="protein sequence ID" value="KGM93012.1"/>
    <property type="molecule type" value="Genomic_DNA"/>
</dbReference>
<dbReference type="AlphaFoldDB" id="A0A0A0HWS4"/>
<reference evidence="1 2" key="1">
    <citation type="submission" date="2014-01" db="EMBL/GenBank/DDBJ databases">
        <title>Plasmidome dynamics in the species complex Clostridium novyi sensu lato converts strains of independent lineages into distinctly different pathogens.</title>
        <authorList>
            <person name="Skarin H."/>
            <person name="Segerman B."/>
        </authorList>
    </citation>
    <scope>NUCLEOTIDE SEQUENCE [LARGE SCALE GENOMIC DNA]</scope>
    <source>
        <strain evidence="1 2">DC5</strain>
    </source>
</reference>
<dbReference type="Proteomes" id="UP000030014">
    <property type="component" value="Unassembled WGS sequence"/>
</dbReference>
<protein>
    <submittedName>
        <fullName evidence="1">Uncharacterized protein</fullName>
    </submittedName>
</protein>
<organism evidence="1 2">
    <name type="scientific">Clostridium botulinum C/D str. DC5</name>
    <dbReference type="NCBI Taxonomy" id="1443128"/>
    <lineage>
        <taxon>Bacteria</taxon>
        <taxon>Bacillati</taxon>
        <taxon>Bacillota</taxon>
        <taxon>Clostridia</taxon>
        <taxon>Eubacteriales</taxon>
        <taxon>Clostridiaceae</taxon>
        <taxon>Clostridium</taxon>
    </lineage>
</organism>
<gene>
    <name evidence="1" type="ORF">Z955_16295</name>
</gene>
<evidence type="ECO:0000313" key="1">
    <source>
        <dbReference type="EMBL" id="KGM93012.1"/>
    </source>
</evidence>